<reference evidence="2 3" key="1">
    <citation type="journal article" date="2015" name="Fungal Genet. Biol.">
        <title>Evolution of novel wood decay mechanisms in Agaricales revealed by the genome sequences of Fistulina hepatica and Cylindrobasidium torrendii.</title>
        <authorList>
            <person name="Floudas D."/>
            <person name="Held B.W."/>
            <person name="Riley R."/>
            <person name="Nagy L.G."/>
            <person name="Koehler G."/>
            <person name="Ransdell A.S."/>
            <person name="Younus H."/>
            <person name="Chow J."/>
            <person name="Chiniquy J."/>
            <person name="Lipzen A."/>
            <person name="Tritt A."/>
            <person name="Sun H."/>
            <person name="Haridas S."/>
            <person name="LaButti K."/>
            <person name="Ohm R.A."/>
            <person name="Kues U."/>
            <person name="Blanchette R.A."/>
            <person name="Grigoriev I.V."/>
            <person name="Minto R.E."/>
            <person name="Hibbett D.S."/>
        </authorList>
    </citation>
    <scope>NUCLEOTIDE SEQUENCE [LARGE SCALE GENOMIC DNA]</scope>
    <source>
        <strain evidence="2 3">FP15055 ss-10</strain>
    </source>
</reference>
<dbReference type="InterPro" id="IPR000719">
    <property type="entry name" value="Prot_kinase_dom"/>
</dbReference>
<dbReference type="PROSITE" id="PS50011">
    <property type="entry name" value="PROTEIN_KINASE_DOM"/>
    <property type="match status" value="1"/>
</dbReference>
<evidence type="ECO:0000313" key="3">
    <source>
        <dbReference type="Proteomes" id="UP000054007"/>
    </source>
</evidence>
<keyword evidence="2" id="KW-0808">Transferase</keyword>
<sequence>MTDADEFNATPELPQLLKSSPVDSQSILAALLASNCDVFLSLPTDSVQIAVDVLQTELDFSTLDKALRGRCIACLRELARLHNIFPTSLFAREVTKTHTTPRYGDGLWDVYQGQLAGKCVAVKAMRLLLDDTREKVLMECRTEALLWRQIRHDNVLAFLGLNEDIAYPAVSFISPWLQHGDVITFLRERPAFDRLACIIDVAEGLRYLHSLDPPIVHGNLQGATIMVSDELRCCLADCGLAVVLENTFHERYAVSSSNAEFKGTLRWSPPEVLDPVLSAAAPKPSRDIYSLGCTIVEIYTGKPPYPHLRTDIQVTAEIIKGRLPDIPESARSSMPQGVSALVSRCIVARSEDRPSAAQAVAVLRDPDSSSSASILGVLPPKVHAQPLIGFGADRAGQEESQQRLGVGMLRALLQRLRVWLAGKPRS</sequence>
<keyword evidence="3" id="KW-1185">Reference proteome</keyword>
<dbReference type="EMBL" id="KN880480">
    <property type="protein sequence ID" value="KIY69666.1"/>
    <property type="molecule type" value="Genomic_DNA"/>
</dbReference>
<gene>
    <name evidence="2" type="ORF">CYLTODRAFT_420485</name>
</gene>
<protein>
    <submittedName>
        <fullName evidence="2">Kinase-like protein</fullName>
    </submittedName>
</protein>
<dbReference type="Proteomes" id="UP000054007">
    <property type="component" value="Unassembled WGS sequence"/>
</dbReference>
<dbReference type="GO" id="GO:0005524">
    <property type="term" value="F:ATP binding"/>
    <property type="evidence" value="ECO:0007669"/>
    <property type="project" value="InterPro"/>
</dbReference>
<evidence type="ECO:0000313" key="2">
    <source>
        <dbReference type="EMBL" id="KIY69666.1"/>
    </source>
</evidence>
<dbReference type="PANTHER" id="PTHR44329">
    <property type="entry name" value="SERINE/THREONINE-PROTEIN KINASE TNNI3K-RELATED"/>
    <property type="match status" value="1"/>
</dbReference>
<evidence type="ECO:0000259" key="1">
    <source>
        <dbReference type="PROSITE" id="PS50011"/>
    </source>
</evidence>
<dbReference type="SUPFAM" id="SSF56112">
    <property type="entry name" value="Protein kinase-like (PK-like)"/>
    <property type="match status" value="1"/>
</dbReference>
<feature type="domain" description="Protein kinase" evidence="1">
    <location>
        <begin position="97"/>
        <end position="368"/>
    </location>
</feature>
<dbReference type="STRING" id="1314674.A0A0D7BJ49"/>
<organism evidence="2 3">
    <name type="scientific">Cylindrobasidium torrendii FP15055 ss-10</name>
    <dbReference type="NCBI Taxonomy" id="1314674"/>
    <lineage>
        <taxon>Eukaryota</taxon>
        <taxon>Fungi</taxon>
        <taxon>Dikarya</taxon>
        <taxon>Basidiomycota</taxon>
        <taxon>Agaricomycotina</taxon>
        <taxon>Agaricomycetes</taxon>
        <taxon>Agaricomycetidae</taxon>
        <taxon>Agaricales</taxon>
        <taxon>Marasmiineae</taxon>
        <taxon>Physalacriaceae</taxon>
        <taxon>Cylindrobasidium</taxon>
    </lineage>
</organism>
<dbReference type="GO" id="GO:0004674">
    <property type="term" value="F:protein serine/threonine kinase activity"/>
    <property type="evidence" value="ECO:0007669"/>
    <property type="project" value="TreeGrafter"/>
</dbReference>
<proteinExistence type="predicted"/>
<dbReference type="OrthoDB" id="346907at2759"/>
<accession>A0A0D7BJ49</accession>
<dbReference type="Pfam" id="PF07714">
    <property type="entry name" value="PK_Tyr_Ser-Thr"/>
    <property type="match status" value="1"/>
</dbReference>
<name>A0A0D7BJ49_9AGAR</name>
<dbReference type="InterPro" id="IPR001245">
    <property type="entry name" value="Ser-Thr/Tyr_kinase_cat_dom"/>
</dbReference>
<dbReference type="InterPro" id="IPR011009">
    <property type="entry name" value="Kinase-like_dom_sf"/>
</dbReference>
<dbReference type="Gene3D" id="1.10.510.10">
    <property type="entry name" value="Transferase(Phosphotransferase) domain 1"/>
    <property type="match status" value="1"/>
</dbReference>
<dbReference type="InterPro" id="IPR051681">
    <property type="entry name" value="Ser/Thr_Kinases-Pseudokinases"/>
</dbReference>
<dbReference type="AlphaFoldDB" id="A0A0D7BJ49"/>
<keyword evidence="2" id="KW-0418">Kinase</keyword>